<dbReference type="PROSITE" id="PS50006">
    <property type="entry name" value="FHA_DOMAIN"/>
    <property type="match status" value="1"/>
</dbReference>
<gene>
    <name evidence="2" type="ORF">E3U44_00160</name>
</gene>
<evidence type="ECO:0000313" key="2">
    <source>
        <dbReference type="EMBL" id="QBQ53093.1"/>
    </source>
</evidence>
<dbReference type="OrthoDB" id="9815482at2"/>
<dbReference type="EMBL" id="CP038033">
    <property type="protein sequence ID" value="QBQ53093.1"/>
    <property type="molecule type" value="Genomic_DNA"/>
</dbReference>
<dbReference type="RefSeq" id="WP_134356111.1">
    <property type="nucleotide sequence ID" value="NZ_CP038033.1"/>
</dbReference>
<name>A0A4P7BTA2_9GAMM</name>
<proteinExistence type="predicted"/>
<organism evidence="2 3">
    <name type="scientific">Nitrosococcus wardiae</name>
    <dbReference type="NCBI Taxonomy" id="1814290"/>
    <lineage>
        <taxon>Bacteria</taxon>
        <taxon>Pseudomonadati</taxon>
        <taxon>Pseudomonadota</taxon>
        <taxon>Gammaproteobacteria</taxon>
        <taxon>Chromatiales</taxon>
        <taxon>Chromatiaceae</taxon>
        <taxon>Nitrosococcus</taxon>
    </lineage>
</organism>
<dbReference type="Proteomes" id="UP000294325">
    <property type="component" value="Chromosome"/>
</dbReference>
<keyword evidence="3" id="KW-1185">Reference proteome</keyword>
<sequence length="179" mass="20216">MYAVAEKRLNVALKPLSHPELGKILVEESLFPIGRNEAPFSTYPRDLIAALSRRHARIFKENNRVYLADLGSHNGTTVNGNPICNTPLELHSGDQICFAGILTYQADIVQYNSPHAASEPITPSIRLTLVPHRTDTNLASIVISQFPFLVSKTNEIFLRYKDQHPQEVNFISRRHAHFF</sequence>
<dbReference type="SMART" id="SM00240">
    <property type="entry name" value="FHA"/>
    <property type="match status" value="1"/>
</dbReference>
<dbReference type="KEGG" id="nwr:E3U44_00160"/>
<evidence type="ECO:0000313" key="3">
    <source>
        <dbReference type="Proteomes" id="UP000294325"/>
    </source>
</evidence>
<dbReference type="InterPro" id="IPR000253">
    <property type="entry name" value="FHA_dom"/>
</dbReference>
<dbReference type="CDD" id="cd00060">
    <property type="entry name" value="FHA"/>
    <property type="match status" value="1"/>
</dbReference>
<reference evidence="2 3" key="1">
    <citation type="submission" date="2019-03" db="EMBL/GenBank/DDBJ databases">
        <title>The genome sequence of Nitrosococcus wardiae strain D1FHST reveals the archetypal metabolic capacity of ammonia-oxidizing Gammaproteobacteria.</title>
        <authorList>
            <person name="Wang L."/>
            <person name="Lim C.K."/>
            <person name="Hanson T.E."/>
            <person name="Dang H."/>
            <person name="Klotz M.G."/>
        </authorList>
    </citation>
    <scope>NUCLEOTIDE SEQUENCE [LARGE SCALE GENOMIC DNA]</scope>
    <source>
        <strain evidence="2 3">D1FHS</strain>
    </source>
</reference>
<feature type="domain" description="FHA" evidence="1">
    <location>
        <begin position="31"/>
        <end position="83"/>
    </location>
</feature>
<protein>
    <submittedName>
        <fullName evidence="2">FHA domain-containing protein</fullName>
    </submittedName>
</protein>
<dbReference type="SUPFAM" id="SSF49879">
    <property type="entry name" value="SMAD/FHA domain"/>
    <property type="match status" value="1"/>
</dbReference>
<dbReference type="AlphaFoldDB" id="A0A4P7BTA2"/>
<dbReference type="Pfam" id="PF00498">
    <property type="entry name" value="FHA"/>
    <property type="match status" value="1"/>
</dbReference>
<dbReference type="InterPro" id="IPR008984">
    <property type="entry name" value="SMAD_FHA_dom_sf"/>
</dbReference>
<accession>A0A4P7BTA2</accession>
<evidence type="ECO:0000259" key="1">
    <source>
        <dbReference type="PROSITE" id="PS50006"/>
    </source>
</evidence>
<dbReference type="Gene3D" id="2.60.200.20">
    <property type="match status" value="1"/>
</dbReference>